<name>A0A9W6SN47_9ACTN</name>
<dbReference type="Proteomes" id="UP001165079">
    <property type="component" value="Unassembled WGS sequence"/>
</dbReference>
<proteinExistence type="predicted"/>
<keyword evidence="3" id="KW-1185">Reference proteome</keyword>
<dbReference type="InterPro" id="IPR037401">
    <property type="entry name" value="SnoaL-like"/>
</dbReference>
<evidence type="ECO:0000313" key="3">
    <source>
        <dbReference type="Proteomes" id="UP001165079"/>
    </source>
</evidence>
<reference evidence="2" key="1">
    <citation type="submission" date="2023-03" db="EMBL/GenBank/DDBJ databases">
        <title>Actinorhabdospora filicis NBRC 111898.</title>
        <authorList>
            <person name="Ichikawa N."/>
            <person name="Sato H."/>
            <person name="Tonouchi N."/>
        </authorList>
    </citation>
    <scope>NUCLEOTIDE SEQUENCE</scope>
    <source>
        <strain evidence="2">NBRC 111898</strain>
    </source>
</reference>
<dbReference type="AlphaFoldDB" id="A0A9W6SN47"/>
<evidence type="ECO:0000259" key="1">
    <source>
        <dbReference type="Pfam" id="PF12680"/>
    </source>
</evidence>
<dbReference type="SUPFAM" id="SSF54427">
    <property type="entry name" value="NTF2-like"/>
    <property type="match status" value="1"/>
</dbReference>
<dbReference type="RefSeq" id="WP_285665092.1">
    <property type="nucleotide sequence ID" value="NZ_BSTX01000003.1"/>
</dbReference>
<sequence>MTTPPTALPDTAEVIARFNAVFTEHDASGLNALIGEDCVMETVEPAPEGVRYIGRAACVAFWRALAEDRAVAFRPEQVIVAGEWATVRWRFRFGEGPSDYVTGVNVTRVRDGLIVESVGYSKTATAGSDALTELIDEGSVAWNA</sequence>
<accession>A0A9W6SN47</accession>
<dbReference type="EMBL" id="BSTX01000003">
    <property type="protein sequence ID" value="GLZ79960.1"/>
    <property type="molecule type" value="Genomic_DNA"/>
</dbReference>
<dbReference type="Gene3D" id="3.10.450.50">
    <property type="match status" value="1"/>
</dbReference>
<protein>
    <recommendedName>
        <fullName evidence="1">SnoaL-like domain-containing protein</fullName>
    </recommendedName>
</protein>
<dbReference type="InterPro" id="IPR032710">
    <property type="entry name" value="NTF2-like_dom_sf"/>
</dbReference>
<dbReference type="Pfam" id="PF12680">
    <property type="entry name" value="SnoaL_2"/>
    <property type="match status" value="1"/>
</dbReference>
<comment type="caution">
    <text evidence="2">The sequence shown here is derived from an EMBL/GenBank/DDBJ whole genome shotgun (WGS) entry which is preliminary data.</text>
</comment>
<evidence type="ECO:0000313" key="2">
    <source>
        <dbReference type="EMBL" id="GLZ79960.1"/>
    </source>
</evidence>
<feature type="domain" description="SnoaL-like" evidence="1">
    <location>
        <begin position="16"/>
        <end position="116"/>
    </location>
</feature>
<gene>
    <name evidence="2" type="ORF">Afil01_47670</name>
</gene>
<organism evidence="2 3">
    <name type="scientific">Actinorhabdospora filicis</name>
    <dbReference type="NCBI Taxonomy" id="1785913"/>
    <lineage>
        <taxon>Bacteria</taxon>
        <taxon>Bacillati</taxon>
        <taxon>Actinomycetota</taxon>
        <taxon>Actinomycetes</taxon>
        <taxon>Micromonosporales</taxon>
        <taxon>Micromonosporaceae</taxon>
        <taxon>Actinorhabdospora</taxon>
    </lineage>
</organism>